<proteinExistence type="predicted"/>
<keyword evidence="2" id="KW-0812">Transmembrane</keyword>
<reference evidence="3 6" key="1">
    <citation type="submission" date="2018-02" db="EMBL/GenBank/DDBJ databases">
        <title>Deep subsurface shale carbon reservoir microbial communities from Ohio and West Virginia, USA.</title>
        <authorList>
            <person name="Wrighton K."/>
        </authorList>
    </citation>
    <scope>NUCLEOTIDE SEQUENCE [LARGE SCALE GENOMIC DNA]</scope>
    <source>
        <strain evidence="3 6">UTICA-S1B6</strain>
    </source>
</reference>
<dbReference type="Gene3D" id="1.20.120.20">
    <property type="entry name" value="Apolipoprotein"/>
    <property type="match status" value="1"/>
</dbReference>
<protein>
    <recommendedName>
        <fullName evidence="7">DUF802 domain-containing protein</fullName>
    </recommendedName>
</protein>
<feature type="transmembrane region" description="Helical" evidence="2">
    <location>
        <begin position="152"/>
        <end position="175"/>
    </location>
</feature>
<evidence type="ECO:0000256" key="2">
    <source>
        <dbReference type="SAM" id="Phobius"/>
    </source>
</evidence>
<keyword evidence="6" id="KW-1185">Reference proteome</keyword>
<keyword evidence="2" id="KW-1133">Transmembrane helix</keyword>
<evidence type="ECO:0000313" key="4">
    <source>
        <dbReference type="EMBL" id="PPK54179.1"/>
    </source>
</evidence>
<organism evidence="4 5">
    <name type="scientific">Marinobacter persicus</name>
    <dbReference type="NCBI Taxonomy" id="930118"/>
    <lineage>
        <taxon>Bacteria</taxon>
        <taxon>Pseudomonadati</taxon>
        <taxon>Pseudomonadota</taxon>
        <taxon>Gammaproteobacteria</taxon>
        <taxon>Pseudomonadales</taxon>
        <taxon>Marinobacteraceae</taxon>
        <taxon>Marinobacter</taxon>
    </lineage>
</organism>
<keyword evidence="2" id="KW-0472">Membrane</keyword>
<sequence length="594" mass="64256">MSRLFFVVAFALGLAVVAWIGAGFVGSDPLALAFTGVIALVYCLGFGELVNFRRSTGQLDQALDTLPSKTDEVRSWLNDLPGAMQLPIQRRIEGHSAALSGPQLTPYLTSLLVMLGLLGTFAGMIVTLSGAASALDNSTELSAVRSALAAPIAGLSLAFGTSIAGVAASAMLGLASTLSRRERVNVSRRLDGDLRSKLRHLSGDYQREQAFQAIESQARALPEMASAMERMTARMEQLGERLEQSLTQNQQAFHKNVEAQYQELAHSVARSLEAAVQAGTRQTAEQIQPVVREAMDQLRADADAQHRNWSSAAGEQLAELANRFQATTTEATEHWQQTLAEQQHQQTKWLESQTTGLEQLTATTAEHLSALQTQEANRTDAISQRLEALEATAAKHLRELGEGLEAPMTRLIETASETPKAAAEVIRQLQAEMARNSERDNDLLEERKQLVSELDALLANQREQINSQRQAVDNLVNGAGDTLSGIGERFHTLIEEQSQQLGQLGEHLTGSSQEVGALSDAFGTAIEQFSRSNEQVIASLADIQKALDNAGTRHDEQLAYYVAQAREVIDLSVSAQKDVIDAAAALCKPATEAV</sequence>
<evidence type="ECO:0000313" key="6">
    <source>
        <dbReference type="Proteomes" id="UP000239648"/>
    </source>
</evidence>
<name>A0A2S6G4Z7_9GAMM</name>
<dbReference type="Proteomes" id="UP000239446">
    <property type="component" value="Unassembled WGS sequence"/>
</dbReference>
<dbReference type="EMBL" id="PTIU01000018">
    <property type="protein sequence ID" value="PPK54179.1"/>
    <property type="molecule type" value="Genomic_DNA"/>
</dbReference>
<feature type="transmembrane region" description="Helical" evidence="2">
    <location>
        <begin position="30"/>
        <end position="50"/>
    </location>
</feature>
<dbReference type="OrthoDB" id="6053769at2"/>
<dbReference type="Proteomes" id="UP000239648">
    <property type="component" value="Unassembled WGS sequence"/>
</dbReference>
<evidence type="ECO:0000313" key="3">
    <source>
        <dbReference type="EMBL" id="PPK50865.1"/>
    </source>
</evidence>
<dbReference type="AlphaFoldDB" id="A0A2S6G4Z7"/>
<evidence type="ECO:0008006" key="7">
    <source>
        <dbReference type="Google" id="ProtNLM"/>
    </source>
</evidence>
<reference evidence="4 5" key="2">
    <citation type="submission" date="2018-02" db="EMBL/GenBank/DDBJ databases">
        <title>Subsurface microbial communities from deep shales in Ohio and West Virginia, USA.</title>
        <authorList>
            <person name="Wrighton K."/>
        </authorList>
    </citation>
    <scope>NUCLEOTIDE SEQUENCE [LARGE SCALE GENOMIC DNA]</scope>
    <source>
        <strain evidence="4 5">UTICA-S1B9</strain>
    </source>
</reference>
<accession>A0A2S6G4Z7</accession>
<evidence type="ECO:0000256" key="1">
    <source>
        <dbReference type="SAM" id="Coils"/>
    </source>
</evidence>
<keyword evidence="1" id="KW-0175">Coiled coil</keyword>
<dbReference type="EMBL" id="PTIT01000019">
    <property type="protein sequence ID" value="PPK50865.1"/>
    <property type="molecule type" value="Genomic_DNA"/>
</dbReference>
<comment type="caution">
    <text evidence="4">The sequence shown here is derived from an EMBL/GenBank/DDBJ whole genome shotgun (WGS) entry which is preliminary data.</text>
</comment>
<feature type="coiled-coil region" evidence="1">
    <location>
        <begin position="426"/>
        <end position="471"/>
    </location>
</feature>
<gene>
    <name evidence="4" type="ORF">B0H24_101836</name>
    <name evidence="3" type="ORF">BY455_11936</name>
</gene>
<feature type="transmembrane region" description="Helical" evidence="2">
    <location>
        <begin position="111"/>
        <end position="132"/>
    </location>
</feature>
<evidence type="ECO:0000313" key="5">
    <source>
        <dbReference type="Proteomes" id="UP000239446"/>
    </source>
</evidence>